<feature type="signal peptide" evidence="1">
    <location>
        <begin position="1"/>
        <end position="19"/>
    </location>
</feature>
<gene>
    <name evidence="2" type="ORF">SAMN05216362_1505</name>
</gene>
<name>A0A1H9LPY2_9BACI</name>
<reference evidence="2 3" key="1">
    <citation type="submission" date="2016-10" db="EMBL/GenBank/DDBJ databases">
        <authorList>
            <person name="de Groot N.N."/>
        </authorList>
    </citation>
    <scope>NUCLEOTIDE SEQUENCE [LARGE SCALE GENOMIC DNA]</scope>
    <source>
        <strain evidence="2 3">DSM 21633</strain>
    </source>
</reference>
<evidence type="ECO:0000313" key="2">
    <source>
        <dbReference type="EMBL" id="SER13309.1"/>
    </source>
</evidence>
<sequence>MKRKLVLFILLLSMVGLLAACGEDTADDVVDALNKKAGDLESFRANADMVIETGEEPQQFDVQVWHKKDDYYKVVLQNELDEKGNQVILRNDEGVFVLTPSINKSYKFQNDWPKQHSQPYLFTSLVSDIENDADREFKSTENFYEFTVKTNYKGNQQLPYQKIYFHKKTYEPAHVRVLNSQNETMVKVDFTDFEFNPEIEDGEFNTEQNLAEGTISVPTSTELEEQSMAVYYPTNLPEGVEFTNEEVISFDSGERSILSYEGDKHFTLVQEMYTDSHPTSVEVPVYAQGEMVDLGFTVGHLSNNSLEWQQDGMSFVLASDTLTVEEMVAIAKSVQGQAMK</sequence>
<keyword evidence="1" id="KW-0732">Signal</keyword>
<dbReference type="PANTHER" id="PTHR37507:SF2">
    <property type="entry name" value="SPORULATION PROTEIN YDCC"/>
    <property type="match status" value="1"/>
</dbReference>
<dbReference type="SUPFAM" id="SSF89392">
    <property type="entry name" value="Prokaryotic lipoproteins and lipoprotein localization factors"/>
    <property type="match status" value="1"/>
</dbReference>
<dbReference type="Proteomes" id="UP000199427">
    <property type="component" value="Unassembled WGS sequence"/>
</dbReference>
<protein>
    <submittedName>
        <fullName evidence="2">Outer membrane lipoprotein-sorting protein</fullName>
    </submittedName>
</protein>
<keyword evidence="3" id="KW-1185">Reference proteome</keyword>
<dbReference type="Gene3D" id="2.50.20.10">
    <property type="entry name" value="Lipoprotein localisation LolA/LolB/LppX"/>
    <property type="match status" value="1"/>
</dbReference>
<dbReference type="PANTHER" id="PTHR37507">
    <property type="entry name" value="SPORULATION PROTEIN YDCC"/>
    <property type="match status" value="1"/>
</dbReference>
<dbReference type="RefSeq" id="WP_091775731.1">
    <property type="nucleotide sequence ID" value="NZ_CAESCL010000016.1"/>
</dbReference>
<keyword evidence="2" id="KW-0449">Lipoprotein</keyword>
<dbReference type="STRING" id="571933.SAMN05216362_1505"/>
<dbReference type="OrthoDB" id="9785380at2"/>
<feature type="chain" id="PRO_5038719890" evidence="1">
    <location>
        <begin position="20"/>
        <end position="340"/>
    </location>
</feature>
<dbReference type="InterPro" id="IPR052944">
    <property type="entry name" value="Sporulation_related"/>
</dbReference>
<proteinExistence type="predicted"/>
<evidence type="ECO:0000256" key="1">
    <source>
        <dbReference type="SAM" id="SignalP"/>
    </source>
</evidence>
<organism evidence="2 3">
    <name type="scientific">Piscibacillus halophilus</name>
    <dbReference type="NCBI Taxonomy" id="571933"/>
    <lineage>
        <taxon>Bacteria</taxon>
        <taxon>Bacillati</taxon>
        <taxon>Bacillota</taxon>
        <taxon>Bacilli</taxon>
        <taxon>Bacillales</taxon>
        <taxon>Bacillaceae</taxon>
        <taxon>Piscibacillus</taxon>
    </lineage>
</organism>
<dbReference type="PROSITE" id="PS51257">
    <property type="entry name" value="PROKAR_LIPOPROTEIN"/>
    <property type="match status" value="1"/>
</dbReference>
<dbReference type="EMBL" id="FOES01000050">
    <property type="protein sequence ID" value="SER13309.1"/>
    <property type="molecule type" value="Genomic_DNA"/>
</dbReference>
<evidence type="ECO:0000313" key="3">
    <source>
        <dbReference type="Proteomes" id="UP000199427"/>
    </source>
</evidence>
<dbReference type="InterPro" id="IPR029046">
    <property type="entry name" value="LolA/LolB/LppX"/>
</dbReference>
<dbReference type="AlphaFoldDB" id="A0A1H9LPY2"/>
<accession>A0A1H9LPY2</accession>